<evidence type="ECO:0000256" key="8">
    <source>
        <dbReference type="HAMAP-Rule" id="MF_00156"/>
    </source>
</evidence>
<name>A0A2I7SKD5_9FLAO</name>
<dbReference type="Gene3D" id="3.20.20.60">
    <property type="entry name" value="Phosphoenolpyruvate-binding domains"/>
    <property type="match status" value="1"/>
</dbReference>
<dbReference type="EMBL" id="CP025938">
    <property type="protein sequence ID" value="AUS06368.1"/>
    <property type="molecule type" value="Genomic_DNA"/>
</dbReference>
<feature type="binding site" evidence="8 10">
    <location>
        <position position="91"/>
    </location>
    <ligand>
        <name>3-methyl-2-oxobutanoate</name>
        <dbReference type="ChEBI" id="CHEBI:11851"/>
    </ligand>
</feature>
<evidence type="ECO:0000256" key="4">
    <source>
        <dbReference type="ARBA" id="ARBA00022655"/>
    </source>
</evidence>
<keyword evidence="12" id="KW-0489">Methyltransferase</keyword>
<feature type="binding site" evidence="8 11">
    <location>
        <position position="52"/>
    </location>
    <ligand>
        <name>Mg(2+)</name>
        <dbReference type="ChEBI" id="CHEBI:18420"/>
    </ligand>
</feature>
<dbReference type="GO" id="GO:0032259">
    <property type="term" value="P:methylation"/>
    <property type="evidence" value="ECO:0007669"/>
    <property type="project" value="UniProtKB-KW"/>
</dbReference>
<dbReference type="InterPro" id="IPR040442">
    <property type="entry name" value="Pyrv_kinase-like_dom_sf"/>
</dbReference>
<feature type="binding site" evidence="8 10">
    <location>
        <begin position="52"/>
        <end position="53"/>
    </location>
    <ligand>
        <name>3-methyl-2-oxobutanoate</name>
        <dbReference type="ChEBI" id="CHEBI:11851"/>
    </ligand>
</feature>
<comment type="subcellular location">
    <subcellularLocation>
        <location evidence="8">Cytoplasm</location>
    </subcellularLocation>
</comment>
<evidence type="ECO:0000256" key="3">
    <source>
        <dbReference type="ARBA" id="ARBA00022490"/>
    </source>
</evidence>
<accession>A0A2I7SKD5</accession>
<dbReference type="PANTHER" id="PTHR20881:SF0">
    <property type="entry name" value="3-METHYL-2-OXOBUTANOATE HYDROXYMETHYLTRANSFERASE"/>
    <property type="match status" value="1"/>
</dbReference>
<gene>
    <name evidence="8 12" type="primary">panB</name>
    <name evidence="12" type="ORF">C1A40_13345</name>
</gene>
<keyword evidence="6 8" id="KW-0479">Metal-binding</keyword>
<dbReference type="HAMAP" id="MF_00156">
    <property type="entry name" value="PanB"/>
    <property type="match status" value="1"/>
</dbReference>
<dbReference type="GO" id="GO:0000287">
    <property type="term" value="F:magnesium ion binding"/>
    <property type="evidence" value="ECO:0007669"/>
    <property type="project" value="TreeGrafter"/>
</dbReference>
<dbReference type="InterPro" id="IPR003700">
    <property type="entry name" value="Pantoate_hydroxy_MeTrfase"/>
</dbReference>
<evidence type="ECO:0000313" key="12">
    <source>
        <dbReference type="EMBL" id="AUS06368.1"/>
    </source>
</evidence>
<keyword evidence="13" id="KW-1185">Reference proteome</keyword>
<comment type="similarity">
    <text evidence="1 8">Belongs to the PanB family.</text>
</comment>
<evidence type="ECO:0000256" key="2">
    <source>
        <dbReference type="ARBA" id="ARBA00011424"/>
    </source>
</evidence>
<reference evidence="13" key="1">
    <citation type="submission" date="2018-01" db="EMBL/GenBank/DDBJ databases">
        <title>Complete genome of Tamlana sp. UJ94.</title>
        <authorList>
            <person name="Jung J."/>
            <person name="Chung D."/>
            <person name="Bae S.S."/>
            <person name="Baek K."/>
        </authorList>
    </citation>
    <scope>NUCLEOTIDE SEQUENCE [LARGE SCALE GENOMIC DNA]</scope>
    <source>
        <strain evidence="13">UJ94</strain>
    </source>
</reference>
<dbReference type="PANTHER" id="PTHR20881">
    <property type="entry name" value="3-METHYL-2-OXOBUTANOATE HYDROXYMETHYLTRANSFERASE"/>
    <property type="match status" value="1"/>
</dbReference>
<dbReference type="GO" id="GO:0008168">
    <property type="term" value="F:methyltransferase activity"/>
    <property type="evidence" value="ECO:0007669"/>
    <property type="project" value="UniProtKB-KW"/>
</dbReference>
<dbReference type="OrthoDB" id="9781789at2"/>
<evidence type="ECO:0000313" key="13">
    <source>
        <dbReference type="Proteomes" id="UP000236592"/>
    </source>
</evidence>
<evidence type="ECO:0000256" key="1">
    <source>
        <dbReference type="ARBA" id="ARBA00008676"/>
    </source>
</evidence>
<comment type="subunit">
    <text evidence="2 8">Homodecamer; pentamer of dimers.</text>
</comment>
<comment type="cofactor">
    <cofactor evidence="8 11">
        <name>Mg(2+)</name>
        <dbReference type="ChEBI" id="CHEBI:18420"/>
    </cofactor>
    <text evidence="8 11">Binds 1 Mg(2+) ion per subunit.</text>
</comment>
<dbReference type="PIRSF" id="PIRSF000388">
    <property type="entry name" value="Pantoate_hydroxy_MeTrfase"/>
    <property type="match status" value="1"/>
</dbReference>
<dbReference type="GO" id="GO:0015940">
    <property type="term" value="P:pantothenate biosynthetic process"/>
    <property type="evidence" value="ECO:0007669"/>
    <property type="project" value="UniProtKB-UniRule"/>
</dbReference>
<proteinExistence type="inferred from homology"/>
<evidence type="ECO:0000256" key="6">
    <source>
        <dbReference type="ARBA" id="ARBA00022723"/>
    </source>
</evidence>
<feature type="binding site" evidence="8 11">
    <location>
        <position position="91"/>
    </location>
    <ligand>
        <name>Mg(2+)</name>
        <dbReference type="ChEBI" id="CHEBI:18420"/>
    </ligand>
</feature>
<keyword evidence="4 8" id="KW-0566">Pantothenate biosynthesis</keyword>
<dbReference type="FunFam" id="3.20.20.60:FF:000017">
    <property type="entry name" value="3-methyl-2-oxobutanoate hydroxymethyltransferase"/>
    <property type="match status" value="1"/>
</dbReference>
<dbReference type="Pfam" id="PF02548">
    <property type="entry name" value="Pantoate_transf"/>
    <property type="match status" value="1"/>
</dbReference>
<organism evidence="12 13">
    <name type="scientific">Pseudotamlana carrageenivorans</name>
    <dbReference type="NCBI Taxonomy" id="2069432"/>
    <lineage>
        <taxon>Bacteria</taxon>
        <taxon>Pseudomonadati</taxon>
        <taxon>Bacteroidota</taxon>
        <taxon>Flavobacteriia</taxon>
        <taxon>Flavobacteriales</taxon>
        <taxon>Flavobacteriaceae</taxon>
        <taxon>Pseudotamlana</taxon>
    </lineage>
</organism>
<dbReference type="SUPFAM" id="SSF51621">
    <property type="entry name" value="Phosphoenolpyruvate/pyruvate domain"/>
    <property type="match status" value="1"/>
</dbReference>
<evidence type="ECO:0000256" key="9">
    <source>
        <dbReference type="PIRSR" id="PIRSR000388-1"/>
    </source>
</evidence>
<feature type="active site" description="Proton acceptor" evidence="8 9">
    <location>
        <position position="190"/>
    </location>
</feature>
<evidence type="ECO:0000256" key="5">
    <source>
        <dbReference type="ARBA" id="ARBA00022679"/>
    </source>
</evidence>
<feature type="binding site" evidence="8 11">
    <location>
        <position position="123"/>
    </location>
    <ligand>
        <name>Mg(2+)</name>
        <dbReference type="ChEBI" id="CHEBI:18420"/>
    </ligand>
</feature>
<feature type="binding site" evidence="8 10">
    <location>
        <position position="121"/>
    </location>
    <ligand>
        <name>3-methyl-2-oxobutanoate</name>
        <dbReference type="ChEBI" id="CHEBI:11851"/>
    </ligand>
</feature>
<keyword evidence="7 8" id="KW-0460">Magnesium</keyword>
<dbReference type="UniPathway" id="UPA00028">
    <property type="reaction ID" value="UER00003"/>
</dbReference>
<dbReference type="GO" id="GO:0003864">
    <property type="term" value="F:3-methyl-2-oxobutanoate hydroxymethyltransferase activity"/>
    <property type="evidence" value="ECO:0007669"/>
    <property type="project" value="UniProtKB-UniRule"/>
</dbReference>
<keyword evidence="3 8" id="KW-0963">Cytoplasm</keyword>
<keyword evidence="5 8" id="KW-0808">Transferase</keyword>
<dbReference type="Proteomes" id="UP000236592">
    <property type="component" value="Chromosome"/>
</dbReference>
<dbReference type="NCBIfam" id="TIGR00222">
    <property type="entry name" value="panB"/>
    <property type="match status" value="1"/>
</dbReference>
<dbReference type="CDD" id="cd06557">
    <property type="entry name" value="KPHMT-like"/>
    <property type="match status" value="1"/>
</dbReference>
<dbReference type="NCBIfam" id="NF001452">
    <property type="entry name" value="PRK00311.1"/>
    <property type="match status" value="1"/>
</dbReference>
<comment type="pathway">
    <text evidence="8">Cofactor biosynthesis; (R)-pantothenate biosynthesis; (R)-pantoate from 3-methyl-2-oxobutanoate: step 1/2.</text>
</comment>
<evidence type="ECO:0000256" key="10">
    <source>
        <dbReference type="PIRSR" id="PIRSR000388-2"/>
    </source>
</evidence>
<dbReference type="AlphaFoldDB" id="A0A2I7SKD5"/>
<protein>
    <recommendedName>
        <fullName evidence="8">3-methyl-2-oxobutanoate hydroxymethyltransferase</fullName>
        <ecNumber evidence="8">2.1.2.11</ecNumber>
    </recommendedName>
    <alternativeName>
        <fullName evidence="8">Ketopantoate hydroxymethyltransferase</fullName>
        <shortName evidence="8">KPHMT</shortName>
    </alternativeName>
</protein>
<dbReference type="GO" id="GO:0005737">
    <property type="term" value="C:cytoplasm"/>
    <property type="evidence" value="ECO:0007669"/>
    <property type="project" value="UniProtKB-SubCell"/>
</dbReference>
<comment type="function">
    <text evidence="8">Catalyzes the reversible reaction in which hydroxymethyl group from 5,10-methylenetetrahydrofolate is transferred onto alpha-ketoisovalerate to form ketopantoate.</text>
</comment>
<dbReference type="RefSeq" id="WP_102996321.1">
    <property type="nucleotide sequence ID" value="NZ_CP025938.1"/>
</dbReference>
<dbReference type="KEGG" id="taj:C1A40_13345"/>
<dbReference type="InterPro" id="IPR015813">
    <property type="entry name" value="Pyrv/PenolPyrv_kinase-like_dom"/>
</dbReference>
<evidence type="ECO:0000256" key="7">
    <source>
        <dbReference type="ARBA" id="ARBA00022842"/>
    </source>
</evidence>
<comment type="catalytic activity">
    <reaction evidence="8">
        <text>(6R)-5,10-methylene-5,6,7,8-tetrahydrofolate + 3-methyl-2-oxobutanoate + H2O = 2-dehydropantoate + (6S)-5,6,7,8-tetrahydrofolate</text>
        <dbReference type="Rhea" id="RHEA:11824"/>
        <dbReference type="ChEBI" id="CHEBI:11561"/>
        <dbReference type="ChEBI" id="CHEBI:11851"/>
        <dbReference type="ChEBI" id="CHEBI:15377"/>
        <dbReference type="ChEBI" id="CHEBI:15636"/>
        <dbReference type="ChEBI" id="CHEBI:57453"/>
        <dbReference type="EC" id="2.1.2.11"/>
    </reaction>
</comment>
<sequence length="272" mass="30157">MSTAKKEYKRVTVKTLVDMKARGEKISMLTAYDYTMAKIVDGAGVDVMLVGDSASNVMAGYETTLPITLDHMIYHASSVVRAANRALIVVDLPFGSYQSDPKEALRSAIRIMKESRAHSVKLEGGKEIKESIKRILNAGIPVMGHLGLTPQSIYKFGTYTVRAKEEQEAKRLIADAKMLERIGCYAIVLEKIPAQLAKEVAESVSIPIIGIGAGPDVDGQVLVLHDMLGMTHEFHPRFLRRYLNLYEDMTTAIGQYVDDVKTADFPNEEEKY</sequence>
<evidence type="ECO:0000256" key="11">
    <source>
        <dbReference type="PIRSR" id="PIRSR000388-3"/>
    </source>
</evidence>
<dbReference type="EC" id="2.1.2.11" evidence="8"/>